<reference evidence="1 2" key="1">
    <citation type="submission" date="2024-04" db="EMBL/GenBank/DDBJ databases">
        <authorList>
            <person name="Waldvogel A.-M."/>
            <person name="Schoenle A."/>
        </authorList>
    </citation>
    <scope>NUCLEOTIDE SEQUENCE [LARGE SCALE GENOMIC DNA]</scope>
</reference>
<gene>
    <name evidence="1" type="ORF">KC01_LOCUS3457</name>
</gene>
<organism evidence="1 2">
    <name type="scientific">Knipowitschia caucasica</name>
    <name type="common">Caucasian dwarf goby</name>
    <name type="synonym">Pomatoschistus caucasicus</name>
    <dbReference type="NCBI Taxonomy" id="637954"/>
    <lineage>
        <taxon>Eukaryota</taxon>
        <taxon>Metazoa</taxon>
        <taxon>Chordata</taxon>
        <taxon>Craniata</taxon>
        <taxon>Vertebrata</taxon>
        <taxon>Euteleostomi</taxon>
        <taxon>Actinopterygii</taxon>
        <taxon>Neopterygii</taxon>
        <taxon>Teleostei</taxon>
        <taxon>Neoteleostei</taxon>
        <taxon>Acanthomorphata</taxon>
        <taxon>Gobiaria</taxon>
        <taxon>Gobiiformes</taxon>
        <taxon>Gobioidei</taxon>
        <taxon>Gobiidae</taxon>
        <taxon>Gobiinae</taxon>
        <taxon>Knipowitschia</taxon>
    </lineage>
</organism>
<dbReference type="AlphaFoldDB" id="A0AAV2J1E9"/>
<dbReference type="Proteomes" id="UP001497482">
    <property type="component" value="Chromosome 10"/>
</dbReference>
<evidence type="ECO:0000313" key="2">
    <source>
        <dbReference type="Proteomes" id="UP001497482"/>
    </source>
</evidence>
<proteinExistence type="predicted"/>
<sequence length="157" mass="16667">MLPLPRTPPLHVSCDAGAKHLTMDPPTPAHTSPACLRCYEERGPRSTADCSGGYYYGPAHMSAEVSGDVWATLLVASEVAPASPEPALEVCAALWERWWPLRSHKPAQTKNPELLAVSGAAGSKAPVSPETTAVESDLGLVPLCFSLIMGWFLCVSV</sequence>
<protein>
    <submittedName>
        <fullName evidence="1">Uncharacterized protein</fullName>
    </submittedName>
</protein>
<accession>A0AAV2J1E9</accession>
<keyword evidence="2" id="KW-1185">Reference proteome</keyword>
<name>A0AAV2J1E9_KNICA</name>
<evidence type="ECO:0000313" key="1">
    <source>
        <dbReference type="EMBL" id="CAL1571333.1"/>
    </source>
</evidence>
<dbReference type="EMBL" id="OZ035832">
    <property type="protein sequence ID" value="CAL1571333.1"/>
    <property type="molecule type" value="Genomic_DNA"/>
</dbReference>